<name>A0ABU6JHR7_9BURK</name>
<organism evidence="1 2">
    <name type="scientific">Noviherbaspirillum album</name>
    <dbReference type="NCBI Taxonomy" id="3080276"/>
    <lineage>
        <taxon>Bacteria</taxon>
        <taxon>Pseudomonadati</taxon>
        <taxon>Pseudomonadota</taxon>
        <taxon>Betaproteobacteria</taxon>
        <taxon>Burkholderiales</taxon>
        <taxon>Oxalobacteraceae</taxon>
        <taxon>Noviherbaspirillum</taxon>
    </lineage>
</organism>
<sequence>MENPASIIEFWFGLDADDKLAADRQAGLWWSKNEAIDAGMRERFGPWLDQAAARRLDGWADTAAGRLALILLTDQFPRNIHRGTPQSFAYDALARSWCREGLREGVQATLRPIERVFFYLPLEHSESLADQDQAVALFAELLDGVPPAHRDTFQGFYDFAVRHQEVIRRFGRFPHRNAILGRASTPEEAAFLQQKGSSF</sequence>
<reference evidence="1 2" key="1">
    <citation type="submission" date="2023-10" db="EMBL/GenBank/DDBJ databases">
        <title>Noviherbaspirillum sp. CPCC 100848 genome assembly.</title>
        <authorList>
            <person name="Li X.Y."/>
            <person name="Fang X.M."/>
        </authorList>
    </citation>
    <scope>NUCLEOTIDE SEQUENCE [LARGE SCALE GENOMIC DNA]</scope>
    <source>
        <strain evidence="1 2">CPCC 100848</strain>
    </source>
</reference>
<dbReference type="PANTHER" id="PTHR23004:SF7">
    <property type="entry name" value="DUF924-DOMAIN-CONTAINING PROTEIN"/>
    <property type="match status" value="1"/>
</dbReference>
<dbReference type="InterPro" id="IPR011990">
    <property type="entry name" value="TPR-like_helical_dom_sf"/>
</dbReference>
<evidence type="ECO:0000313" key="2">
    <source>
        <dbReference type="Proteomes" id="UP001352263"/>
    </source>
</evidence>
<protein>
    <submittedName>
        <fullName evidence="1">DUF924 family protein</fullName>
    </submittedName>
</protein>
<dbReference type="Gene3D" id="1.20.58.320">
    <property type="entry name" value="TPR-like"/>
    <property type="match status" value="1"/>
</dbReference>
<dbReference type="PANTHER" id="PTHR23004">
    <property type="entry name" value="DOUBLECORTIN DOMAIN CONTAINING 2"/>
    <property type="match status" value="1"/>
</dbReference>
<evidence type="ECO:0000313" key="1">
    <source>
        <dbReference type="EMBL" id="MEC4723215.1"/>
    </source>
</evidence>
<proteinExistence type="predicted"/>
<gene>
    <name evidence="1" type="ORF">RY831_29070</name>
</gene>
<keyword evidence="2" id="KW-1185">Reference proteome</keyword>
<accession>A0ABU6JHR7</accession>
<dbReference type="InterPro" id="IPR010323">
    <property type="entry name" value="DUF924"/>
</dbReference>
<dbReference type="Gene3D" id="1.25.40.10">
    <property type="entry name" value="Tetratricopeptide repeat domain"/>
    <property type="match status" value="1"/>
</dbReference>
<dbReference type="EMBL" id="JAWIIV010000046">
    <property type="protein sequence ID" value="MEC4723215.1"/>
    <property type="molecule type" value="Genomic_DNA"/>
</dbReference>
<dbReference type="SUPFAM" id="SSF48452">
    <property type="entry name" value="TPR-like"/>
    <property type="match status" value="1"/>
</dbReference>
<dbReference type="RefSeq" id="WP_326509837.1">
    <property type="nucleotide sequence ID" value="NZ_JAWIIV010000046.1"/>
</dbReference>
<comment type="caution">
    <text evidence="1">The sequence shown here is derived from an EMBL/GenBank/DDBJ whole genome shotgun (WGS) entry which is preliminary data.</text>
</comment>
<dbReference type="Proteomes" id="UP001352263">
    <property type="component" value="Unassembled WGS sequence"/>
</dbReference>
<dbReference type="Pfam" id="PF06041">
    <property type="entry name" value="DUF924"/>
    <property type="match status" value="1"/>
</dbReference>